<name>A0ABR7XAH2_9SPHI</name>
<evidence type="ECO:0000313" key="2">
    <source>
        <dbReference type="EMBL" id="MBD1387588.1"/>
    </source>
</evidence>
<dbReference type="PROSITE" id="PS51257">
    <property type="entry name" value="PROKAR_LIPOPROTEIN"/>
    <property type="match status" value="1"/>
</dbReference>
<accession>A0ABR7XAH2</accession>
<dbReference type="EMBL" id="JACWMW010000007">
    <property type="protein sequence ID" value="MBD1387588.1"/>
    <property type="molecule type" value="Genomic_DNA"/>
</dbReference>
<evidence type="ECO:0000313" key="3">
    <source>
        <dbReference type="Proteomes" id="UP000618754"/>
    </source>
</evidence>
<protein>
    <submittedName>
        <fullName evidence="2">DUF4348 domain-containing protein</fullName>
    </submittedName>
</protein>
<dbReference type="InterPro" id="IPR025590">
    <property type="entry name" value="DUF4348"/>
</dbReference>
<dbReference type="RefSeq" id="WP_191177434.1">
    <property type="nucleotide sequence ID" value="NZ_JACWMW010000007.1"/>
</dbReference>
<comment type="caution">
    <text evidence="2">The sequence shown here is derived from an EMBL/GenBank/DDBJ whole genome shotgun (WGS) entry which is preliminary data.</text>
</comment>
<proteinExistence type="predicted"/>
<keyword evidence="1" id="KW-0732">Signal</keyword>
<dbReference type="Proteomes" id="UP000618754">
    <property type="component" value="Unassembled WGS sequence"/>
</dbReference>
<keyword evidence="3" id="KW-1185">Reference proteome</keyword>
<gene>
    <name evidence="2" type="ORF">IDJ75_20050</name>
</gene>
<feature type="signal peptide" evidence="1">
    <location>
        <begin position="1"/>
        <end position="19"/>
    </location>
</feature>
<sequence length="140" mass="16102">MKKLILFLLVIIALFTGCSDNPTKHNPAKKTTISEISDFDTFFKKFKTDSVYQVSHVKFPFSITIGGDDEDGDSVSYIGKSKWHNITFKKDKNNIYKQSQLSKTEVPIQHMVEDTGISSFFNFLYRNGKWQLVSFKDQSD</sequence>
<dbReference type="Gene3D" id="3.10.450.410">
    <property type="match status" value="1"/>
</dbReference>
<reference evidence="2 3" key="1">
    <citation type="submission" date="2020-09" db="EMBL/GenBank/DDBJ databases">
        <title>Novel species of Mucilaginibacter isolated from a glacier on the Tibetan Plateau.</title>
        <authorList>
            <person name="Liu Q."/>
            <person name="Xin Y.-H."/>
        </authorList>
    </citation>
    <scope>NUCLEOTIDE SEQUENCE [LARGE SCALE GENOMIC DNA]</scope>
    <source>
        <strain evidence="2 3">CGMCC 1.13878</strain>
    </source>
</reference>
<organism evidence="2 3">
    <name type="scientific">Mucilaginibacter rigui</name>
    <dbReference type="NCBI Taxonomy" id="534635"/>
    <lineage>
        <taxon>Bacteria</taxon>
        <taxon>Pseudomonadati</taxon>
        <taxon>Bacteroidota</taxon>
        <taxon>Sphingobacteriia</taxon>
        <taxon>Sphingobacteriales</taxon>
        <taxon>Sphingobacteriaceae</taxon>
        <taxon>Mucilaginibacter</taxon>
    </lineage>
</organism>
<dbReference type="Pfam" id="PF14254">
    <property type="entry name" value="DUF4348"/>
    <property type="match status" value="1"/>
</dbReference>
<feature type="chain" id="PRO_5045760586" evidence="1">
    <location>
        <begin position="20"/>
        <end position="140"/>
    </location>
</feature>
<evidence type="ECO:0000256" key="1">
    <source>
        <dbReference type="SAM" id="SignalP"/>
    </source>
</evidence>